<accession>A0A5B7H8U6</accession>
<name>A0A5B7H8U6_PORTR</name>
<proteinExistence type="predicted"/>
<sequence>MSVEVSVTPTPLALRSRPPHVHLTLFCFTPPHPSQSFLMPPCVHLIPSAIEEAKTIIITFRA</sequence>
<dbReference type="AlphaFoldDB" id="A0A5B7H8U6"/>
<reference evidence="1 2" key="1">
    <citation type="submission" date="2019-05" db="EMBL/GenBank/DDBJ databases">
        <title>Another draft genome of Portunus trituberculatus and its Hox gene families provides insights of decapod evolution.</title>
        <authorList>
            <person name="Jeong J.-H."/>
            <person name="Song I."/>
            <person name="Kim S."/>
            <person name="Choi T."/>
            <person name="Kim D."/>
            <person name="Ryu S."/>
            <person name="Kim W."/>
        </authorList>
    </citation>
    <scope>NUCLEOTIDE SEQUENCE [LARGE SCALE GENOMIC DNA]</scope>
    <source>
        <tissue evidence="1">Muscle</tissue>
    </source>
</reference>
<protein>
    <submittedName>
        <fullName evidence="1">Uncharacterized protein</fullName>
    </submittedName>
</protein>
<dbReference type="Proteomes" id="UP000324222">
    <property type="component" value="Unassembled WGS sequence"/>
</dbReference>
<evidence type="ECO:0000313" key="2">
    <source>
        <dbReference type="Proteomes" id="UP000324222"/>
    </source>
</evidence>
<dbReference type="EMBL" id="VSRR010023066">
    <property type="protein sequence ID" value="MPC65214.1"/>
    <property type="molecule type" value="Genomic_DNA"/>
</dbReference>
<evidence type="ECO:0000313" key="1">
    <source>
        <dbReference type="EMBL" id="MPC65214.1"/>
    </source>
</evidence>
<comment type="caution">
    <text evidence="1">The sequence shown here is derived from an EMBL/GenBank/DDBJ whole genome shotgun (WGS) entry which is preliminary data.</text>
</comment>
<keyword evidence="2" id="KW-1185">Reference proteome</keyword>
<organism evidence="1 2">
    <name type="scientific">Portunus trituberculatus</name>
    <name type="common">Swimming crab</name>
    <name type="synonym">Neptunus trituberculatus</name>
    <dbReference type="NCBI Taxonomy" id="210409"/>
    <lineage>
        <taxon>Eukaryota</taxon>
        <taxon>Metazoa</taxon>
        <taxon>Ecdysozoa</taxon>
        <taxon>Arthropoda</taxon>
        <taxon>Crustacea</taxon>
        <taxon>Multicrustacea</taxon>
        <taxon>Malacostraca</taxon>
        <taxon>Eumalacostraca</taxon>
        <taxon>Eucarida</taxon>
        <taxon>Decapoda</taxon>
        <taxon>Pleocyemata</taxon>
        <taxon>Brachyura</taxon>
        <taxon>Eubrachyura</taxon>
        <taxon>Portunoidea</taxon>
        <taxon>Portunidae</taxon>
        <taxon>Portuninae</taxon>
        <taxon>Portunus</taxon>
    </lineage>
</organism>
<gene>
    <name evidence="1" type="ORF">E2C01_059346</name>
</gene>